<proteinExistence type="predicted"/>
<gene>
    <name evidence="2" type="ORF">JW613_32160</name>
</gene>
<dbReference type="SUPFAM" id="SSF55797">
    <property type="entry name" value="PR-1-like"/>
    <property type="match status" value="1"/>
</dbReference>
<dbReference type="PANTHER" id="PTHR31157">
    <property type="entry name" value="SCP DOMAIN-CONTAINING PROTEIN"/>
    <property type="match status" value="1"/>
</dbReference>
<feature type="domain" description="SCP" evidence="1">
    <location>
        <begin position="40"/>
        <end position="149"/>
    </location>
</feature>
<dbReference type="Proteomes" id="UP000721954">
    <property type="component" value="Unassembled WGS sequence"/>
</dbReference>
<dbReference type="Pfam" id="PF00188">
    <property type="entry name" value="CAP"/>
    <property type="match status" value="1"/>
</dbReference>
<evidence type="ECO:0000313" key="3">
    <source>
        <dbReference type="Proteomes" id="UP000721954"/>
    </source>
</evidence>
<dbReference type="GeneID" id="96263271"/>
<keyword evidence="3" id="KW-1185">Reference proteome</keyword>
<dbReference type="InterPro" id="IPR014044">
    <property type="entry name" value="CAP_dom"/>
</dbReference>
<dbReference type="Gene3D" id="3.40.33.10">
    <property type="entry name" value="CAP"/>
    <property type="match status" value="1"/>
</dbReference>
<evidence type="ECO:0000259" key="1">
    <source>
        <dbReference type="Pfam" id="PF00188"/>
    </source>
</evidence>
<dbReference type="RefSeq" id="WP_209214387.1">
    <property type="nucleotide sequence ID" value="NZ_JAFFZM010000030.1"/>
</dbReference>
<dbReference type="InterPro" id="IPR035940">
    <property type="entry name" value="CAP_sf"/>
</dbReference>
<name>A0ABS3Y5G1_9ACTN</name>
<comment type="caution">
    <text evidence="2">The sequence shown here is derived from an EMBL/GenBank/DDBJ whole genome shotgun (WGS) entry which is preliminary data.</text>
</comment>
<dbReference type="CDD" id="cd05379">
    <property type="entry name" value="CAP_bacterial"/>
    <property type="match status" value="1"/>
</dbReference>
<protein>
    <submittedName>
        <fullName evidence="2">CAP domain-containing protein</fullName>
    </submittedName>
</protein>
<dbReference type="EMBL" id="JAFFZM010000030">
    <property type="protein sequence ID" value="MBO8202895.1"/>
    <property type="molecule type" value="Genomic_DNA"/>
</dbReference>
<dbReference type="PANTHER" id="PTHR31157:SF1">
    <property type="entry name" value="SCP DOMAIN-CONTAINING PROTEIN"/>
    <property type="match status" value="1"/>
</dbReference>
<sequence length="160" mass="17266">MGFVFSRIAGRGGAAFGLALALVTATGWEAGAAPSRADVLALVNAERARAGCPVVAENAALRRAAQRHSTRMARARVLSHTRPENAGPGRRVAREGYRFRRVGENLARGQWHAADVVRAWMRSPKHRASLTNCAFRDAGVGVSRARGGPWWTLLLGTRSR</sequence>
<accession>A0ABS3Y5G1</accession>
<evidence type="ECO:0000313" key="2">
    <source>
        <dbReference type="EMBL" id="MBO8202895.1"/>
    </source>
</evidence>
<organism evidence="2 3">
    <name type="scientific">Streptomyces smyrnaeus</name>
    <dbReference type="NCBI Taxonomy" id="1387713"/>
    <lineage>
        <taxon>Bacteria</taxon>
        <taxon>Bacillati</taxon>
        <taxon>Actinomycetota</taxon>
        <taxon>Actinomycetes</taxon>
        <taxon>Kitasatosporales</taxon>
        <taxon>Streptomycetaceae</taxon>
        <taxon>Streptomyces</taxon>
    </lineage>
</organism>
<reference evidence="2 3" key="1">
    <citation type="submission" date="2021-02" db="EMBL/GenBank/DDBJ databases">
        <title>Streptomyces spirodelae sp. nov., isolated from duckweed.</title>
        <authorList>
            <person name="Saimee Y."/>
            <person name="Duangmal K."/>
        </authorList>
    </citation>
    <scope>NUCLEOTIDE SEQUENCE [LARGE SCALE GENOMIC DNA]</scope>
    <source>
        <strain evidence="2 3">DSM 42105</strain>
    </source>
</reference>